<dbReference type="EMBL" id="BARS01034193">
    <property type="protein sequence ID" value="GAG19490.1"/>
    <property type="molecule type" value="Genomic_DNA"/>
</dbReference>
<gene>
    <name evidence="1" type="ORF">S01H1_52864</name>
</gene>
<comment type="caution">
    <text evidence="1">The sequence shown here is derived from an EMBL/GenBank/DDBJ whole genome shotgun (WGS) entry which is preliminary data.</text>
</comment>
<organism evidence="1">
    <name type="scientific">marine sediment metagenome</name>
    <dbReference type="NCBI Taxonomy" id="412755"/>
    <lineage>
        <taxon>unclassified sequences</taxon>
        <taxon>metagenomes</taxon>
        <taxon>ecological metagenomes</taxon>
    </lineage>
</organism>
<sequence>LAGLKEPEQIATDDLYYVRDLGLVKIDGQLQIANRIYQEVIPRELTYSTQVTISEQPSWYIQPDGLLDMHKLLLSFQEFFREHSEHWIERFQYREAGPQLLLQAFLQRIVNAGGRVEREYGLGRMRTDLLAIWPYKGGTQKVVIETKVLHKSLERTMAEGVEQTAAYMDRCGTNEGHLVIFDRSKEKTWDEKIFQREEEYQGKMVKVWGM</sequence>
<dbReference type="AlphaFoldDB" id="X0VMR1"/>
<feature type="non-terminal residue" evidence="1">
    <location>
        <position position="1"/>
    </location>
</feature>
<proteinExistence type="predicted"/>
<evidence type="ECO:0000313" key="1">
    <source>
        <dbReference type="EMBL" id="GAG19490.1"/>
    </source>
</evidence>
<accession>X0VMR1</accession>
<reference evidence="1" key="1">
    <citation type="journal article" date="2014" name="Front. Microbiol.">
        <title>High frequency of phylogenetically diverse reductive dehalogenase-homologous genes in deep subseafloor sedimentary metagenomes.</title>
        <authorList>
            <person name="Kawai M."/>
            <person name="Futagami T."/>
            <person name="Toyoda A."/>
            <person name="Takaki Y."/>
            <person name="Nishi S."/>
            <person name="Hori S."/>
            <person name="Arai W."/>
            <person name="Tsubouchi T."/>
            <person name="Morono Y."/>
            <person name="Uchiyama I."/>
            <person name="Ito T."/>
            <person name="Fujiyama A."/>
            <person name="Inagaki F."/>
            <person name="Takami H."/>
        </authorList>
    </citation>
    <scope>NUCLEOTIDE SEQUENCE</scope>
    <source>
        <strain evidence="1">Expedition CK06-06</strain>
    </source>
</reference>
<name>X0VMR1_9ZZZZ</name>
<protein>
    <submittedName>
        <fullName evidence="1">Uncharacterized protein</fullName>
    </submittedName>
</protein>